<keyword evidence="1" id="KW-0805">Transcription regulation</keyword>
<feature type="DNA-binding region" description="H-T-H motif" evidence="4">
    <location>
        <begin position="26"/>
        <end position="45"/>
    </location>
</feature>
<feature type="non-terminal residue" evidence="6">
    <location>
        <position position="119"/>
    </location>
</feature>
<evidence type="ECO:0000259" key="5">
    <source>
        <dbReference type="PROSITE" id="PS50977"/>
    </source>
</evidence>
<keyword evidence="2 4" id="KW-0238">DNA-binding</keyword>
<dbReference type="Gene3D" id="1.10.357.10">
    <property type="entry name" value="Tetracycline Repressor, domain 2"/>
    <property type="match status" value="1"/>
</dbReference>
<dbReference type="GO" id="GO:0000976">
    <property type="term" value="F:transcription cis-regulatory region binding"/>
    <property type="evidence" value="ECO:0007669"/>
    <property type="project" value="TreeGrafter"/>
</dbReference>
<evidence type="ECO:0000256" key="1">
    <source>
        <dbReference type="ARBA" id="ARBA00023015"/>
    </source>
</evidence>
<protein>
    <submittedName>
        <fullName evidence="6">Helix-turn-helix transcriptional regulator</fullName>
    </submittedName>
</protein>
<gene>
    <name evidence="6" type="ORF">IAC35_01535</name>
</gene>
<name>A0A9D1GMC4_9BACT</name>
<dbReference type="AlphaFoldDB" id="A0A9D1GMC4"/>
<reference evidence="6" key="2">
    <citation type="journal article" date="2021" name="PeerJ">
        <title>Extensive microbial diversity within the chicken gut microbiome revealed by metagenomics and culture.</title>
        <authorList>
            <person name="Gilroy R."/>
            <person name="Ravi A."/>
            <person name="Getino M."/>
            <person name="Pursley I."/>
            <person name="Horton D.L."/>
            <person name="Alikhan N.F."/>
            <person name="Baker D."/>
            <person name="Gharbi K."/>
            <person name="Hall N."/>
            <person name="Watson M."/>
            <person name="Adriaenssens E.M."/>
            <person name="Foster-Nyarko E."/>
            <person name="Jarju S."/>
            <person name="Secka A."/>
            <person name="Antonio M."/>
            <person name="Oren A."/>
            <person name="Chaudhuri R.R."/>
            <person name="La Ragione R."/>
            <person name="Hildebrand F."/>
            <person name="Pallen M.J."/>
        </authorList>
    </citation>
    <scope>NUCLEOTIDE SEQUENCE</scope>
    <source>
        <strain evidence="6">ChiHecec2B26-709</strain>
    </source>
</reference>
<dbReference type="EMBL" id="DVLC01000029">
    <property type="protein sequence ID" value="HIT46521.1"/>
    <property type="molecule type" value="Genomic_DNA"/>
</dbReference>
<accession>A0A9D1GMC4</accession>
<evidence type="ECO:0000313" key="7">
    <source>
        <dbReference type="Proteomes" id="UP000886881"/>
    </source>
</evidence>
<dbReference type="InterPro" id="IPR009057">
    <property type="entry name" value="Homeodomain-like_sf"/>
</dbReference>
<reference evidence="6" key="1">
    <citation type="submission" date="2020-10" db="EMBL/GenBank/DDBJ databases">
        <authorList>
            <person name="Gilroy R."/>
        </authorList>
    </citation>
    <scope>NUCLEOTIDE SEQUENCE</scope>
    <source>
        <strain evidence="6">ChiHecec2B26-709</strain>
    </source>
</reference>
<feature type="domain" description="HTH tetR-type" evidence="5">
    <location>
        <begin position="3"/>
        <end position="63"/>
    </location>
</feature>
<evidence type="ECO:0000256" key="4">
    <source>
        <dbReference type="PROSITE-ProRule" id="PRU00335"/>
    </source>
</evidence>
<sequence length="119" mass="13767">MSKDVRKKIIEAATEVFSTYGYEKTTIEDIARMADKAKTSVYYYFEGKADIFAAALGNEISAMSEALEQYRMSDPADIVRSFREYLKKRMDLVLESKLYKKFMPEMLKRDNKSELGGIF</sequence>
<dbReference type="GO" id="GO:0003700">
    <property type="term" value="F:DNA-binding transcription factor activity"/>
    <property type="evidence" value="ECO:0007669"/>
    <property type="project" value="TreeGrafter"/>
</dbReference>
<dbReference type="Pfam" id="PF00440">
    <property type="entry name" value="TetR_N"/>
    <property type="match status" value="1"/>
</dbReference>
<dbReference type="PRINTS" id="PR00455">
    <property type="entry name" value="HTHTETR"/>
</dbReference>
<keyword evidence="3" id="KW-0804">Transcription</keyword>
<evidence type="ECO:0000313" key="6">
    <source>
        <dbReference type="EMBL" id="HIT46521.1"/>
    </source>
</evidence>
<proteinExistence type="predicted"/>
<dbReference type="Proteomes" id="UP000886881">
    <property type="component" value="Unassembled WGS sequence"/>
</dbReference>
<evidence type="ECO:0000256" key="3">
    <source>
        <dbReference type="ARBA" id="ARBA00023163"/>
    </source>
</evidence>
<dbReference type="SUPFAM" id="SSF46689">
    <property type="entry name" value="Homeodomain-like"/>
    <property type="match status" value="1"/>
</dbReference>
<evidence type="ECO:0000256" key="2">
    <source>
        <dbReference type="ARBA" id="ARBA00023125"/>
    </source>
</evidence>
<organism evidence="6 7">
    <name type="scientific">Candidatus Cryptobacteroides merdipullorum</name>
    <dbReference type="NCBI Taxonomy" id="2840771"/>
    <lineage>
        <taxon>Bacteria</taxon>
        <taxon>Pseudomonadati</taxon>
        <taxon>Bacteroidota</taxon>
        <taxon>Bacteroidia</taxon>
        <taxon>Bacteroidales</taxon>
        <taxon>Candidatus Cryptobacteroides</taxon>
    </lineage>
</organism>
<dbReference type="PROSITE" id="PS50977">
    <property type="entry name" value="HTH_TETR_2"/>
    <property type="match status" value="1"/>
</dbReference>
<dbReference type="PANTHER" id="PTHR30055">
    <property type="entry name" value="HTH-TYPE TRANSCRIPTIONAL REGULATOR RUTR"/>
    <property type="match status" value="1"/>
</dbReference>
<dbReference type="PANTHER" id="PTHR30055:SF234">
    <property type="entry name" value="HTH-TYPE TRANSCRIPTIONAL REGULATOR BETI"/>
    <property type="match status" value="1"/>
</dbReference>
<dbReference type="InterPro" id="IPR001647">
    <property type="entry name" value="HTH_TetR"/>
</dbReference>
<dbReference type="InterPro" id="IPR050109">
    <property type="entry name" value="HTH-type_TetR-like_transc_reg"/>
</dbReference>
<comment type="caution">
    <text evidence="6">The sequence shown here is derived from an EMBL/GenBank/DDBJ whole genome shotgun (WGS) entry which is preliminary data.</text>
</comment>